<name>A0A857ABG8_9ACTO</name>
<organism evidence="2 3">
    <name type="scientific">Schaalia odontolytica</name>
    <dbReference type="NCBI Taxonomy" id="1660"/>
    <lineage>
        <taxon>Bacteria</taxon>
        <taxon>Bacillati</taxon>
        <taxon>Actinomycetota</taxon>
        <taxon>Actinomycetes</taxon>
        <taxon>Actinomycetales</taxon>
        <taxon>Actinomycetaceae</taxon>
        <taxon>Schaalia</taxon>
    </lineage>
</organism>
<evidence type="ECO:0000313" key="2">
    <source>
        <dbReference type="EMBL" id="QGS11846.1"/>
    </source>
</evidence>
<proteinExistence type="predicted"/>
<keyword evidence="1" id="KW-1133">Transmembrane helix</keyword>
<gene>
    <name evidence="2" type="ORF">FOC40_03560</name>
</gene>
<dbReference type="RefSeq" id="WP_003795472.1">
    <property type="nucleotide sequence ID" value="NZ_CP046315.1"/>
</dbReference>
<evidence type="ECO:0000313" key="3">
    <source>
        <dbReference type="Proteomes" id="UP000424490"/>
    </source>
</evidence>
<reference evidence="2 3" key="1">
    <citation type="submission" date="2019-11" db="EMBL/GenBank/DDBJ databases">
        <title>FDA dAtabase for Regulatory Grade micrObial Sequences (FDA-ARGOS): Supporting development and validation of Infectious Disease Dx tests.</title>
        <authorList>
            <person name="Stonesifer R."/>
            <person name="Tallon L."/>
            <person name="Sadzewicz L."/>
            <person name="Vavikolanu K."/>
            <person name="Mehta A."/>
            <person name="Aluvathingal J."/>
            <person name="Nadendla S."/>
            <person name="Myers T."/>
            <person name="Yan Y."/>
            <person name="Sichtig H."/>
        </authorList>
    </citation>
    <scope>NUCLEOTIDE SEQUENCE [LARGE SCALE GENOMIC DNA]</scope>
    <source>
        <strain evidence="2 3">FDAARGOS_732</strain>
    </source>
</reference>
<evidence type="ECO:0000256" key="1">
    <source>
        <dbReference type="SAM" id="Phobius"/>
    </source>
</evidence>
<dbReference type="AlphaFoldDB" id="A0A857ABG8"/>
<protein>
    <submittedName>
        <fullName evidence="2">UDP-N-acetylglucosamine 1-carboxyvinyltransferase</fullName>
    </submittedName>
</protein>
<accession>A0A857ABG8</accession>
<dbReference type="GO" id="GO:0016740">
    <property type="term" value="F:transferase activity"/>
    <property type="evidence" value="ECO:0007669"/>
    <property type="project" value="UniProtKB-KW"/>
</dbReference>
<keyword evidence="1" id="KW-0812">Transmembrane</keyword>
<keyword evidence="1" id="KW-0472">Membrane</keyword>
<feature type="transmembrane region" description="Helical" evidence="1">
    <location>
        <begin position="17"/>
        <end position="36"/>
    </location>
</feature>
<keyword evidence="2" id="KW-0808">Transferase</keyword>
<dbReference type="Proteomes" id="UP000424490">
    <property type="component" value="Chromosome"/>
</dbReference>
<sequence length="69" mass="7961">MLTQERHANDLSRGHRFILLVLVSIGSSIIYTPVYLQYVFEDPLGKALIASSTDATSRLRTVRPWWRMI</sequence>
<dbReference type="EMBL" id="CP046315">
    <property type="protein sequence ID" value="QGS11846.1"/>
    <property type="molecule type" value="Genomic_DNA"/>
</dbReference>